<dbReference type="Gene3D" id="3.40.50.2000">
    <property type="entry name" value="Glycogen Phosphorylase B"/>
    <property type="match status" value="2"/>
</dbReference>
<feature type="domain" description="Glycosyltransferase subfamily 4-like N-terminal" evidence="4">
    <location>
        <begin position="14"/>
        <end position="206"/>
    </location>
</feature>
<dbReference type="RefSeq" id="WP_201844535.1">
    <property type="nucleotide sequence ID" value="NZ_JABBYC010000001.1"/>
</dbReference>
<evidence type="ECO:0000256" key="1">
    <source>
        <dbReference type="ARBA" id="ARBA00022676"/>
    </source>
</evidence>
<keyword evidence="6" id="KW-1185">Reference proteome</keyword>
<feature type="region of interest" description="Disordered" evidence="3">
    <location>
        <begin position="255"/>
        <end position="276"/>
    </location>
</feature>
<dbReference type="Proteomes" id="UP000675409">
    <property type="component" value="Unassembled WGS sequence"/>
</dbReference>
<accession>A0ABS1LEP4</accession>
<dbReference type="Pfam" id="PF13439">
    <property type="entry name" value="Glyco_transf_4"/>
    <property type="match status" value="1"/>
</dbReference>
<evidence type="ECO:0000313" key="5">
    <source>
        <dbReference type="EMBL" id="MBL0884693.1"/>
    </source>
</evidence>
<keyword evidence="1" id="KW-0328">Glycosyltransferase</keyword>
<dbReference type="PANTHER" id="PTHR12526">
    <property type="entry name" value="GLYCOSYLTRANSFERASE"/>
    <property type="match status" value="1"/>
</dbReference>
<protein>
    <submittedName>
        <fullName evidence="5">Glycosyltransferase family 4 protein</fullName>
    </submittedName>
</protein>
<comment type="caution">
    <text evidence="5">The sequence shown here is derived from an EMBL/GenBank/DDBJ whole genome shotgun (WGS) entry which is preliminary data.</text>
</comment>
<name>A0ABS1LEP4_9MICO</name>
<dbReference type="Pfam" id="PF13692">
    <property type="entry name" value="Glyco_trans_1_4"/>
    <property type="match status" value="1"/>
</dbReference>
<evidence type="ECO:0000256" key="3">
    <source>
        <dbReference type="SAM" id="MobiDB-lite"/>
    </source>
</evidence>
<dbReference type="CDD" id="cd03801">
    <property type="entry name" value="GT4_PimA-like"/>
    <property type="match status" value="1"/>
</dbReference>
<reference evidence="5 6" key="1">
    <citation type="journal article" date="2021" name="Arch. Microbiol.">
        <title>Myceligenerans indicum sp. nov., an actinobacterium isolated from mangrove sediment of Sundarbans, India.</title>
        <authorList>
            <person name="Asha K."/>
            <person name="Bhadury P."/>
        </authorList>
    </citation>
    <scope>NUCLEOTIDE SEQUENCE [LARGE SCALE GENOMIC DNA]</scope>
    <source>
        <strain evidence="5 6">I2</strain>
    </source>
</reference>
<evidence type="ECO:0000259" key="4">
    <source>
        <dbReference type="Pfam" id="PF13439"/>
    </source>
</evidence>
<evidence type="ECO:0000313" key="6">
    <source>
        <dbReference type="Proteomes" id="UP000675409"/>
    </source>
</evidence>
<gene>
    <name evidence="5" type="ORF">HGK34_00100</name>
</gene>
<sequence length="428" mass="44429">MRIVHVSDTFAPLMGGIEAQVARLAARQAAAGHQVEVITTTPAAPGDHGVSTAVERLGAPGTGTGTGGSGTRSAAPAVTVHRVAARVPGRWPIHPRSTAHVVRRLRMLTAQGARPDVVHLHMGVLAPTVQAALRPVTRLGLPTVLTVHSVWGHAWRAFAAADVATGWSRWPVLWSAVSDLTAAPLRRIVGPRGEVAVLPNGLDLARWQAGRRPRDTPLGDTRTAELQVVSAARFAPRKRMLPLLAAVARAHAELSSGRPRVRTSDGPGTPADGGARLRVTLAGDGAELPRARRFVVEHGLSGVVSLPGALDADRLRALHAGADVFVAPAVAEAFGIAALEAQATGLPVLTRAGSGVAERVTDGIDGLVVPDDAALTRALVRLATDGDLLAGLLERSGDAGRLAAYDWPGVLVEAEKVYARAAELIGGR</sequence>
<organism evidence="5 6">
    <name type="scientific">Myceligenerans indicum</name>
    <dbReference type="NCBI Taxonomy" id="2593663"/>
    <lineage>
        <taxon>Bacteria</taxon>
        <taxon>Bacillati</taxon>
        <taxon>Actinomycetota</taxon>
        <taxon>Actinomycetes</taxon>
        <taxon>Micrococcales</taxon>
        <taxon>Promicromonosporaceae</taxon>
        <taxon>Myceligenerans</taxon>
    </lineage>
</organism>
<dbReference type="PANTHER" id="PTHR12526:SF635">
    <property type="entry name" value="GLYCOSYL TRANSFERASE GROUP 1"/>
    <property type="match status" value="1"/>
</dbReference>
<keyword evidence="2" id="KW-0808">Transferase</keyword>
<dbReference type="EMBL" id="JABBYC010000001">
    <property type="protein sequence ID" value="MBL0884693.1"/>
    <property type="molecule type" value="Genomic_DNA"/>
</dbReference>
<dbReference type="SUPFAM" id="SSF53756">
    <property type="entry name" value="UDP-Glycosyltransferase/glycogen phosphorylase"/>
    <property type="match status" value="1"/>
</dbReference>
<proteinExistence type="predicted"/>
<dbReference type="InterPro" id="IPR028098">
    <property type="entry name" value="Glyco_trans_4-like_N"/>
</dbReference>
<evidence type="ECO:0000256" key="2">
    <source>
        <dbReference type="ARBA" id="ARBA00022679"/>
    </source>
</evidence>